<dbReference type="RefSeq" id="WP_041018605.1">
    <property type="nucleotide sequence ID" value="NZ_CCEJ010000012.1"/>
</dbReference>
<evidence type="ECO:0000313" key="2">
    <source>
        <dbReference type="EMBL" id="CDR35050.1"/>
    </source>
</evidence>
<keyword evidence="3" id="KW-1185">Reference proteome</keyword>
<comment type="caution">
    <text evidence="2">The sequence shown here is derived from an EMBL/GenBank/DDBJ whole genome shotgun (WGS) entry which is preliminary data.</text>
</comment>
<proteinExistence type="predicted"/>
<organism evidence="2 3">
    <name type="scientific">Candidatus Criblamydia sequanensis CRIB-18</name>
    <dbReference type="NCBI Taxonomy" id="1437425"/>
    <lineage>
        <taxon>Bacteria</taxon>
        <taxon>Pseudomonadati</taxon>
        <taxon>Chlamydiota</taxon>
        <taxon>Chlamydiia</taxon>
        <taxon>Parachlamydiales</taxon>
        <taxon>Candidatus Criblamydiaceae</taxon>
        <taxon>Candidatus Criblamydia</taxon>
    </lineage>
</organism>
<evidence type="ECO:0000313" key="3">
    <source>
        <dbReference type="Proteomes" id="UP000031552"/>
    </source>
</evidence>
<dbReference type="AlphaFoldDB" id="A0A090D2Y0"/>
<accession>A0A090D2Y0</accession>
<reference evidence="2" key="1">
    <citation type="submission" date="2013-12" db="EMBL/GenBank/DDBJ databases">
        <authorList>
            <person name="Linke B."/>
        </authorList>
    </citation>
    <scope>NUCLEOTIDE SEQUENCE [LARGE SCALE GENOMIC DNA]</scope>
    <source>
        <strain evidence="2">CRIB-18</strain>
    </source>
</reference>
<name>A0A090D2Y0_9BACT</name>
<sequence length="1049" mass="120136">MIENPPVVKARPTLLPYVEPTPGILIRVCVVIVQIVKKIFSILFFWWPSRPTLTKREHIEALKEIQKKAYSETPYEPFSISRNSTNYSRGSTTFRYSHLLSYLKLESSQSLPAATIPENIIKSDYEEVVFPEPLQKMRRFMSEFISGCTSCAIDKILPPLEMKDVYFEQVKESLKLLSSFIIQVGGHIKNPVFETMTKHGIRIHTEAIFLKSLKKVLNWLIKEDSSSTNLKLNIVSDLKKNVDKKIEEGKLTLNSPFEEERQRIIKKLAEIDEKNASLDKKPLLPSMPKRKRKSSNSQENLAKERESLEFVKGKIDKEITDLKEKHLYLVVNWIFDTGRPKEIDREGFIGEMIDAYYEECISLLVDAKIDLLLSDLKLKIVDKLPSIIEVTLKRNTAILTEELSGRIADLFVHMDLSEMIDKLTLAIDQHITTFIQAKNDVREEIKHSSSDKELEAEELNAIAYQFGTYETAHPVLRQILTIPKGRSTRTWNGSKEFSEWKKSHELNLLNDLVKRLVSSLLPSRVEEIDGRSRTITGLQNLWRRLELPEELKNLGKEIEQFVKHFLPEEFTFAEDVKELISRSAEQIIPTIIETHIQLFSSHLLFMMFETFITPQAFSQFMADSLLPVLEEQCQDILMRNVYCKSLNKPTSTMASNLNELKLKLTECQKIEVAFFDSFKSYFLSDSLAVLPLTKEEKTALLETFFNIITTTVKNTPPTANLLKTILSHLRENQILQNFGPKSISQAFSPFLKQSVEPLKQLRTLGNLFQLKRQEIASEIFHLMESKISEYKKNSGDLKEEAFIQRIALPFIHELEKVLIHESFNDMTESEAVILYLTETVPGAQEKDYYYAMIDKLCFKIGEYGSWVEKALALAKKPINQSISASLQPLREDYALIDLFVSKLQKAFPDKKAIKTLLERREEPPLSPKSFGRSLDKEIHRISGLVHDIFRSYANTGGWTGFLQTCAMPFVLGNSGDIENLIKKVYNQLFQHEHFNLNLFAQITDVFSEALKNSTLQIKNERTAATLQGSVSAIVLPAESVPATSANTGN</sequence>
<evidence type="ECO:0000256" key="1">
    <source>
        <dbReference type="SAM" id="MobiDB-lite"/>
    </source>
</evidence>
<dbReference type="eggNOG" id="ENOG5034596">
    <property type="taxonomic scope" value="Bacteria"/>
</dbReference>
<dbReference type="Proteomes" id="UP000031552">
    <property type="component" value="Unassembled WGS sequence"/>
</dbReference>
<reference evidence="2" key="2">
    <citation type="submission" date="2014-09" db="EMBL/GenBank/DDBJ databases">
        <title>Criblamydia sequanensis harbors a mega-plasmid encoding arsenite resistance.</title>
        <authorList>
            <person name="Bertelli C."/>
            <person name="Goesmann A."/>
            <person name="Greub G."/>
        </authorList>
    </citation>
    <scope>NUCLEOTIDE SEQUENCE [LARGE SCALE GENOMIC DNA]</scope>
    <source>
        <strain evidence="2">CRIB-18</strain>
    </source>
</reference>
<protein>
    <submittedName>
        <fullName evidence="2">Uncharacterized protein</fullName>
    </submittedName>
</protein>
<feature type="region of interest" description="Disordered" evidence="1">
    <location>
        <begin position="279"/>
        <end position="301"/>
    </location>
</feature>
<dbReference type="OrthoDB" id="9820838at2"/>
<dbReference type="EMBL" id="CCEJ010000012">
    <property type="protein sequence ID" value="CDR35050.1"/>
    <property type="molecule type" value="Genomic_DNA"/>
</dbReference>
<gene>
    <name evidence="2" type="ORF">CSEC_2244</name>
</gene>